<gene>
    <name evidence="1" type="ORF">EJB05_37559</name>
</gene>
<dbReference type="EMBL" id="RWGY01000031">
    <property type="protein sequence ID" value="TVU14113.1"/>
    <property type="molecule type" value="Genomic_DNA"/>
</dbReference>
<protein>
    <recommendedName>
        <fullName evidence="3">HMA domain-containing protein</fullName>
    </recommendedName>
</protein>
<evidence type="ECO:0008006" key="3">
    <source>
        <dbReference type="Google" id="ProtNLM"/>
    </source>
</evidence>
<accession>A0A5J9TRV2</accession>
<dbReference type="AlphaFoldDB" id="A0A5J9TRV2"/>
<sequence length="196" mass="20972">MRKEMLIRVKTSSEKGAHCKAIKVAAGVQGVESVTIAGEDKSLLLVIGVGVDSNQITKKLRQKVGHAEVVELRTVDAGAEELGLVSAAEHAYRYNPSPYRHQQQAVARDHYYAAAAGGSSYPRDNYYTTGGGGASTYVPSTMAAGARDYYYGGGGGGGGGYQAPYQQQHYYQAPPANMHTVVHHEYAEDPNNCSIM</sequence>
<dbReference type="OrthoDB" id="692882at2759"/>
<dbReference type="Gramene" id="TVU14113">
    <property type="protein sequence ID" value="TVU14113"/>
    <property type="gene ID" value="EJB05_37559"/>
</dbReference>
<comment type="caution">
    <text evidence="1">The sequence shown here is derived from an EMBL/GenBank/DDBJ whole genome shotgun (WGS) entry which is preliminary data.</text>
</comment>
<reference evidence="1 2" key="1">
    <citation type="journal article" date="2019" name="Sci. Rep.">
        <title>A high-quality genome of Eragrostis curvula grass provides insights into Poaceae evolution and supports new strategies to enhance forage quality.</title>
        <authorList>
            <person name="Carballo J."/>
            <person name="Santos B.A.C.M."/>
            <person name="Zappacosta D."/>
            <person name="Garbus I."/>
            <person name="Selva J.P."/>
            <person name="Gallo C.A."/>
            <person name="Diaz A."/>
            <person name="Albertini E."/>
            <person name="Caccamo M."/>
            <person name="Echenique V."/>
        </authorList>
    </citation>
    <scope>NUCLEOTIDE SEQUENCE [LARGE SCALE GENOMIC DNA]</scope>
    <source>
        <strain evidence="2">cv. Victoria</strain>
        <tissue evidence="1">Leaf</tissue>
    </source>
</reference>
<keyword evidence="2" id="KW-1185">Reference proteome</keyword>
<evidence type="ECO:0000313" key="2">
    <source>
        <dbReference type="Proteomes" id="UP000324897"/>
    </source>
</evidence>
<dbReference type="InterPro" id="IPR042885">
    <property type="entry name" value="HIPP47/16"/>
</dbReference>
<dbReference type="PANTHER" id="PTHR46932:SF11">
    <property type="entry name" value="OS02G0582800 PROTEIN"/>
    <property type="match status" value="1"/>
</dbReference>
<dbReference type="Proteomes" id="UP000324897">
    <property type="component" value="Unassembled WGS sequence"/>
</dbReference>
<name>A0A5J9TRV2_9POAL</name>
<dbReference type="Gene3D" id="3.30.70.100">
    <property type="match status" value="1"/>
</dbReference>
<organism evidence="1 2">
    <name type="scientific">Eragrostis curvula</name>
    <name type="common">weeping love grass</name>
    <dbReference type="NCBI Taxonomy" id="38414"/>
    <lineage>
        <taxon>Eukaryota</taxon>
        <taxon>Viridiplantae</taxon>
        <taxon>Streptophyta</taxon>
        <taxon>Embryophyta</taxon>
        <taxon>Tracheophyta</taxon>
        <taxon>Spermatophyta</taxon>
        <taxon>Magnoliopsida</taxon>
        <taxon>Liliopsida</taxon>
        <taxon>Poales</taxon>
        <taxon>Poaceae</taxon>
        <taxon>PACMAD clade</taxon>
        <taxon>Chloridoideae</taxon>
        <taxon>Eragrostideae</taxon>
        <taxon>Eragrostidinae</taxon>
        <taxon>Eragrostis</taxon>
    </lineage>
</organism>
<proteinExistence type="predicted"/>
<dbReference type="PANTHER" id="PTHR46932">
    <property type="entry name" value="HEAVY METAL-ASSOCIATED ISOPRENYLATED PLANT PROTEIN 47"/>
    <property type="match status" value="1"/>
</dbReference>
<evidence type="ECO:0000313" key="1">
    <source>
        <dbReference type="EMBL" id="TVU14113.1"/>
    </source>
</evidence>